<organism evidence="2 3">
    <name type="scientific">Zizania palustris</name>
    <name type="common">Northern wild rice</name>
    <dbReference type="NCBI Taxonomy" id="103762"/>
    <lineage>
        <taxon>Eukaryota</taxon>
        <taxon>Viridiplantae</taxon>
        <taxon>Streptophyta</taxon>
        <taxon>Embryophyta</taxon>
        <taxon>Tracheophyta</taxon>
        <taxon>Spermatophyta</taxon>
        <taxon>Magnoliopsida</taxon>
        <taxon>Liliopsida</taxon>
        <taxon>Poales</taxon>
        <taxon>Poaceae</taxon>
        <taxon>BOP clade</taxon>
        <taxon>Oryzoideae</taxon>
        <taxon>Oryzeae</taxon>
        <taxon>Zizaniinae</taxon>
        <taxon>Zizania</taxon>
    </lineage>
</organism>
<keyword evidence="3" id="KW-1185">Reference proteome</keyword>
<evidence type="ECO:0000313" key="3">
    <source>
        <dbReference type="Proteomes" id="UP000729402"/>
    </source>
</evidence>
<reference evidence="2" key="2">
    <citation type="submission" date="2021-02" db="EMBL/GenBank/DDBJ databases">
        <authorList>
            <person name="Kimball J.A."/>
            <person name="Haas M.W."/>
            <person name="Macchietto M."/>
            <person name="Kono T."/>
            <person name="Duquette J."/>
            <person name="Shao M."/>
        </authorList>
    </citation>
    <scope>NUCLEOTIDE SEQUENCE</scope>
    <source>
        <tissue evidence="2">Fresh leaf tissue</tissue>
    </source>
</reference>
<dbReference type="AlphaFoldDB" id="A0A8J6BN79"/>
<dbReference type="EMBL" id="JAAALK010000082">
    <property type="protein sequence ID" value="KAG8088421.1"/>
    <property type="molecule type" value="Genomic_DNA"/>
</dbReference>
<proteinExistence type="predicted"/>
<feature type="region of interest" description="Disordered" evidence="1">
    <location>
        <begin position="1"/>
        <end position="27"/>
    </location>
</feature>
<gene>
    <name evidence="2" type="ORF">GUJ93_ZPchr0010g10635</name>
</gene>
<dbReference type="Proteomes" id="UP000729402">
    <property type="component" value="Unassembled WGS sequence"/>
</dbReference>
<name>A0A8J6BN79_ZIZPA</name>
<evidence type="ECO:0000313" key="2">
    <source>
        <dbReference type="EMBL" id="KAG8088421.1"/>
    </source>
</evidence>
<comment type="caution">
    <text evidence="2">The sequence shown here is derived from an EMBL/GenBank/DDBJ whole genome shotgun (WGS) entry which is preliminary data.</text>
</comment>
<feature type="compositionally biased region" description="Low complexity" evidence="1">
    <location>
        <begin position="16"/>
        <end position="25"/>
    </location>
</feature>
<sequence length="112" mass="11656">MRPSPGKRPSSRPPDLRSSPSPAAACRLCTFSPPPRASARRLPGGAAQVVVVARAAAAQAAPARRGGLAMPRVWKAPAVSEASRRGWQRDGRGVVVVGVPEVGSDRASLFPR</sequence>
<evidence type="ECO:0000256" key="1">
    <source>
        <dbReference type="SAM" id="MobiDB-lite"/>
    </source>
</evidence>
<protein>
    <submittedName>
        <fullName evidence="2">Uncharacterized protein</fullName>
    </submittedName>
</protein>
<accession>A0A8J6BN79</accession>
<reference evidence="2" key="1">
    <citation type="journal article" date="2021" name="bioRxiv">
        <title>Whole Genome Assembly and Annotation of Northern Wild Rice, Zizania palustris L., Supports a Whole Genome Duplication in the Zizania Genus.</title>
        <authorList>
            <person name="Haas M."/>
            <person name="Kono T."/>
            <person name="Macchietto M."/>
            <person name="Millas R."/>
            <person name="McGilp L."/>
            <person name="Shao M."/>
            <person name="Duquette J."/>
            <person name="Hirsch C.N."/>
            <person name="Kimball J."/>
        </authorList>
    </citation>
    <scope>NUCLEOTIDE SEQUENCE</scope>
    <source>
        <tissue evidence="2">Fresh leaf tissue</tissue>
    </source>
</reference>